<dbReference type="EC" id="3.6.4.12" evidence="4"/>
<evidence type="ECO:0000256" key="13">
    <source>
        <dbReference type="ARBA" id="ARBA00047995"/>
    </source>
</evidence>
<comment type="catalytic activity">
    <reaction evidence="13">
        <text>ATP + H2O = ADP + phosphate + H(+)</text>
        <dbReference type="Rhea" id="RHEA:13065"/>
        <dbReference type="ChEBI" id="CHEBI:15377"/>
        <dbReference type="ChEBI" id="CHEBI:15378"/>
        <dbReference type="ChEBI" id="CHEBI:30616"/>
        <dbReference type="ChEBI" id="CHEBI:43474"/>
        <dbReference type="ChEBI" id="CHEBI:456216"/>
        <dbReference type="EC" id="3.6.4.12"/>
    </reaction>
</comment>
<dbReference type="PANTHER" id="PTHR43788:SF6">
    <property type="entry name" value="DNA HELICASE B"/>
    <property type="match status" value="1"/>
</dbReference>
<dbReference type="InterPro" id="IPR058839">
    <property type="entry name" value="WHD_HELB"/>
</dbReference>
<feature type="domain" description="DNA helicase B winged helix" evidence="19">
    <location>
        <begin position="234"/>
        <end position="343"/>
    </location>
</feature>
<evidence type="ECO:0000256" key="2">
    <source>
        <dbReference type="ARBA" id="ARBA00004286"/>
    </source>
</evidence>
<dbReference type="GO" id="GO:2000042">
    <property type="term" value="P:negative regulation of double-strand break repair via homologous recombination"/>
    <property type="evidence" value="ECO:0007669"/>
    <property type="project" value="UniProtKB-ARBA"/>
</dbReference>
<dbReference type="InterPro" id="IPR050534">
    <property type="entry name" value="Coronavir_polyprotein_1ab"/>
</dbReference>
<dbReference type="SUPFAM" id="SSF52540">
    <property type="entry name" value="P-loop containing nucleoside triphosphate hydrolases"/>
    <property type="match status" value="2"/>
</dbReference>
<evidence type="ECO:0000256" key="11">
    <source>
        <dbReference type="ARBA" id="ARBA00022840"/>
    </source>
</evidence>
<keyword evidence="8" id="KW-0547">Nucleotide-binding</keyword>
<evidence type="ECO:0000313" key="20">
    <source>
        <dbReference type="EMBL" id="DBA31094.1"/>
    </source>
</evidence>
<feature type="domain" description="UvrD-like helicase C-terminal" evidence="18">
    <location>
        <begin position="809"/>
        <end position="855"/>
    </location>
</feature>
<evidence type="ECO:0000256" key="8">
    <source>
        <dbReference type="ARBA" id="ARBA00022741"/>
    </source>
</evidence>
<dbReference type="GO" id="GO:0005737">
    <property type="term" value="C:cytoplasm"/>
    <property type="evidence" value="ECO:0007669"/>
    <property type="project" value="UniProtKB-SubCell"/>
</dbReference>
<comment type="subcellular location">
    <subcellularLocation>
        <location evidence="2">Chromosome</location>
    </subcellularLocation>
    <subcellularLocation>
        <location evidence="3">Cytoplasm</location>
    </subcellularLocation>
    <subcellularLocation>
        <location evidence="1">Nucleus</location>
    </subcellularLocation>
</comment>
<feature type="compositionally biased region" description="Acidic residues" evidence="17">
    <location>
        <begin position="30"/>
        <end position="45"/>
    </location>
</feature>
<evidence type="ECO:0000256" key="1">
    <source>
        <dbReference type="ARBA" id="ARBA00004123"/>
    </source>
</evidence>
<comment type="caution">
    <text evidence="20">The sequence shown here is derived from an EMBL/GenBank/DDBJ whole genome shotgun (WGS) entry which is preliminary data.</text>
</comment>
<dbReference type="InterPro" id="IPR027417">
    <property type="entry name" value="P-loop_NTPase"/>
</dbReference>
<organism evidence="20 21">
    <name type="scientific">Pyxicephalus adspersus</name>
    <name type="common">African bullfrog</name>
    <dbReference type="NCBI Taxonomy" id="30357"/>
    <lineage>
        <taxon>Eukaryota</taxon>
        <taxon>Metazoa</taxon>
        <taxon>Chordata</taxon>
        <taxon>Craniata</taxon>
        <taxon>Vertebrata</taxon>
        <taxon>Euteleostomi</taxon>
        <taxon>Amphibia</taxon>
        <taxon>Batrachia</taxon>
        <taxon>Anura</taxon>
        <taxon>Neobatrachia</taxon>
        <taxon>Ranoidea</taxon>
        <taxon>Pyxicephalidae</taxon>
        <taxon>Pyxicephalinae</taxon>
        <taxon>Pyxicephalus</taxon>
    </lineage>
</organism>
<dbReference type="GO" id="GO:0017116">
    <property type="term" value="F:single-stranded DNA helicase activity"/>
    <property type="evidence" value="ECO:0007669"/>
    <property type="project" value="TreeGrafter"/>
</dbReference>
<dbReference type="Gene3D" id="3.40.50.300">
    <property type="entry name" value="P-loop containing nucleotide triphosphate hydrolases"/>
    <property type="match status" value="2"/>
</dbReference>
<feature type="region of interest" description="Disordered" evidence="17">
    <location>
        <begin position="867"/>
        <end position="945"/>
    </location>
</feature>
<evidence type="ECO:0000259" key="18">
    <source>
        <dbReference type="Pfam" id="PF13538"/>
    </source>
</evidence>
<keyword evidence="11" id="KW-0067">ATP-binding</keyword>
<evidence type="ECO:0000256" key="3">
    <source>
        <dbReference type="ARBA" id="ARBA00004496"/>
    </source>
</evidence>
<keyword evidence="6" id="KW-0963">Cytoplasm</keyword>
<keyword evidence="10" id="KW-0347">Helicase</keyword>
<accession>A0AAV3AI45</accession>
<evidence type="ECO:0000256" key="17">
    <source>
        <dbReference type="SAM" id="MobiDB-lite"/>
    </source>
</evidence>
<name>A0AAV3AI45_PYXAD</name>
<dbReference type="GO" id="GO:0005634">
    <property type="term" value="C:nucleus"/>
    <property type="evidence" value="ECO:0007669"/>
    <property type="project" value="UniProtKB-SubCell"/>
</dbReference>
<feature type="compositionally biased region" description="Polar residues" evidence="17">
    <location>
        <begin position="885"/>
        <end position="906"/>
    </location>
</feature>
<gene>
    <name evidence="20" type="ORF">GDO54_007002</name>
</gene>
<keyword evidence="21" id="KW-1185">Reference proteome</keyword>
<dbReference type="FunFam" id="3.40.50.300:FF:001523">
    <property type="entry name" value="Helicase (DNA) B"/>
    <property type="match status" value="1"/>
</dbReference>
<dbReference type="GO" id="GO:0006974">
    <property type="term" value="P:DNA damage response"/>
    <property type="evidence" value="ECO:0007669"/>
    <property type="project" value="UniProtKB-ARBA"/>
</dbReference>
<keyword evidence="12" id="KW-0539">Nucleus</keyword>
<evidence type="ECO:0000256" key="7">
    <source>
        <dbReference type="ARBA" id="ARBA00022553"/>
    </source>
</evidence>
<dbReference type="AlphaFoldDB" id="A0AAV3AI45"/>
<dbReference type="GO" id="GO:0016787">
    <property type="term" value="F:hydrolase activity"/>
    <property type="evidence" value="ECO:0007669"/>
    <property type="project" value="UniProtKB-KW"/>
</dbReference>
<evidence type="ECO:0000256" key="15">
    <source>
        <dbReference type="ARBA" id="ARBA00061441"/>
    </source>
</evidence>
<dbReference type="PANTHER" id="PTHR43788">
    <property type="entry name" value="DNA2/NAM7 HELICASE FAMILY MEMBER"/>
    <property type="match status" value="1"/>
</dbReference>
<dbReference type="Pfam" id="PF25894">
    <property type="entry name" value="WHD_HELB"/>
    <property type="match status" value="1"/>
</dbReference>
<evidence type="ECO:0000256" key="16">
    <source>
        <dbReference type="ARBA" id="ARBA00072281"/>
    </source>
</evidence>
<evidence type="ECO:0000256" key="9">
    <source>
        <dbReference type="ARBA" id="ARBA00022801"/>
    </source>
</evidence>
<evidence type="ECO:0000259" key="19">
    <source>
        <dbReference type="Pfam" id="PF25894"/>
    </source>
</evidence>
<dbReference type="Pfam" id="PF13604">
    <property type="entry name" value="AAA_30"/>
    <property type="match status" value="1"/>
</dbReference>
<evidence type="ECO:0000256" key="10">
    <source>
        <dbReference type="ARBA" id="ARBA00022806"/>
    </source>
</evidence>
<proteinExistence type="inferred from homology"/>
<dbReference type="Proteomes" id="UP001181693">
    <property type="component" value="Unassembled WGS sequence"/>
</dbReference>
<dbReference type="GO" id="GO:0006269">
    <property type="term" value="P:DNA replication, synthesis of primer"/>
    <property type="evidence" value="ECO:0007669"/>
    <property type="project" value="UniProtKB-ARBA"/>
</dbReference>
<dbReference type="GO" id="GO:1903775">
    <property type="term" value="P:regulation of DNA double-strand break processing"/>
    <property type="evidence" value="ECO:0007669"/>
    <property type="project" value="UniProtKB-ARBA"/>
</dbReference>
<reference evidence="20" key="1">
    <citation type="thesis" date="2020" institute="ProQuest LLC" country="789 East Eisenhower Parkway, Ann Arbor, MI, USA">
        <title>Comparative Genomics and Chromosome Evolution.</title>
        <authorList>
            <person name="Mudd A.B."/>
        </authorList>
    </citation>
    <scope>NUCLEOTIDE SEQUENCE</scope>
    <source>
        <strain evidence="20">1538</strain>
        <tissue evidence="20">Blood</tissue>
    </source>
</reference>
<dbReference type="EMBL" id="DYDO01000002">
    <property type="protein sequence ID" value="DBA31094.1"/>
    <property type="molecule type" value="Genomic_DNA"/>
</dbReference>
<evidence type="ECO:0000256" key="6">
    <source>
        <dbReference type="ARBA" id="ARBA00022490"/>
    </source>
</evidence>
<evidence type="ECO:0000256" key="12">
    <source>
        <dbReference type="ARBA" id="ARBA00023242"/>
    </source>
</evidence>
<keyword evidence="7" id="KW-0597">Phosphoprotein</keyword>
<comment type="similarity">
    <text evidence="15">Belongs to the RecD family. HELB subfamily.</text>
</comment>
<evidence type="ECO:0000256" key="4">
    <source>
        <dbReference type="ARBA" id="ARBA00012551"/>
    </source>
</evidence>
<feature type="region of interest" description="Disordered" evidence="17">
    <location>
        <begin position="21"/>
        <end position="45"/>
    </location>
</feature>
<evidence type="ECO:0000256" key="14">
    <source>
        <dbReference type="ARBA" id="ARBA00055511"/>
    </source>
</evidence>
<sequence length="1029" mass="117028">MRNRAVTSRCDREDWIRLTGRLLPAKGESEDGDKDEDEDPPEVSDPEFLDAEEMEGGAVQIPSYSPHNTRVKILTEDSREYIVTGFFPLIDPWWSVTVYVKSGSSHYFAKGFPSYELKDDILGEQPILSLFLKECGVHDEFKSTFLDWVKNYPPVTFSRLMCLAEDFQKKHDKNIMSYLTNSELYNFVLNALKTPQVLKYLPKLLPHKMRGLPMMYSNKSMSDSNTPPELMFQLEDLLCTEPWKLGFGLLLYRQLKLCGCEATLDGFRQCEDLLKKIPKPKQNALFIYNKLKEKCMEMGDTYVEQSALTKATSKQMTEEDAWNAILFLKEQEVVKVDQERVFLYNYFFYEVDTAKYITGLLRKKQVKENEILGDGHTSKENNVFPSSVVGQALALKFSDEQFNKLQINDCATEENPSTKLDAEQRRAARMILANPVTIISGKGGCGKTTVVSLVFKAVMQQEQDEIEEAIKALEDDIDASDEWDFNPMTSTCGHSDPIRILLTAPTGKAASLLRKKTELPSATLHQITCSYSAWKNQQRKKKEKGEEHTFPWKFSKVEALVVDEGSLVSVRIFSAVMKLLCTHAKLAKLVILGDIRQLPSIEPGNLLADIFTTFKGMNWAIELKTNHRAESQLIVDNATRISNQEDICFDAELYFRGNVSTKMPSEEKKCILVTVDDESVVFFQTLPKVIKEQTSTRSKGKQSCHFLHRDHRNRYDFRCGDKVCCTKNAYVKDLQTSSRLQCADRNNKDPMTQSLASCIDDERICNGEIFYITDDVEKDKIRELTLSDGEERSYTLNYKALRSRSGLGYAWARTIHTFQGSEEDTVVYVLGTAGRQNWKHVYTAVTRGRKRVYIIAMRHQLARAITNRSRERKTRLQQRLKDKLSQSGAWPQPSTSASTNPVIIQETQDKPGLGSQENPNTPLKTPPRFRSFTLPTTPEMTPSKKDCADEDYFASPTMPSPSGSLMNHETHRMEESPSQKRAAIPVDGMETPSKQQRLHNSLNLADISPASKLHNLSLHGSCTKKLFDP</sequence>
<dbReference type="InterPro" id="IPR027785">
    <property type="entry name" value="UvrD-like_helicase_C"/>
</dbReference>
<comment type="function">
    <text evidence="14">5'-3' DNA helicase involved in DNA damage response by acting as an inhibitor of DNA end resection. Recruitment to single-stranded DNA (ssDNA) following DNA damage leads to inhibit the nucleases catalyzing resection, such as EXO1, BLM and DNA2, possibly via the 5'-3' ssDNA translocase activity of HELB. As cells approach S phase, DNA end resection is promoted by the nuclear export of HELB following phosphorylation. Acts independently of TP53BP1. Unwinds duplex DNA with 5'-3' polarity. Has single-strand DNA-dependent ATPase and DNA helicase activities. Prefers ATP and dATP as substrates. During S phase, may facilitate cellular recovery from replication stress.</text>
</comment>
<dbReference type="Pfam" id="PF13538">
    <property type="entry name" value="UvrD_C_2"/>
    <property type="match status" value="1"/>
</dbReference>
<dbReference type="CDD" id="cd18809">
    <property type="entry name" value="SF1_C_RecD"/>
    <property type="match status" value="1"/>
</dbReference>
<dbReference type="GO" id="GO:0005694">
    <property type="term" value="C:chromosome"/>
    <property type="evidence" value="ECO:0007669"/>
    <property type="project" value="UniProtKB-SubCell"/>
</dbReference>
<evidence type="ECO:0000313" key="21">
    <source>
        <dbReference type="Proteomes" id="UP001181693"/>
    </source>
</evidence>
<protein>
    <recommendedName>
        <fullName evidence="16">DNA helicase B</fullName>
        <ecNumber evidence="4">3.6.4.12</ecNumber>
    </recommendedName>
</protein>
<keyword evidence="9" id="KW-0378">Hydrolase</keyword>
<dbReference type="CDD" id="cd17933">
    <property type="entry name" value="DEXSc_RecD-like"/>
    <property type="match status" value="1"/>
</dbReference>
<keyword evidence="5" id="KW-0158">Chromosome</keyword>
<dbReference type="GO" id="GO:0005524">
    <property type="term" value="F:ATP binding"/>
    <property type="evidence" value="ECO:0007669"/>
    <property type="project" value="UniProtKB-KW"/>
</dbReference>
<evidence type="ECO:0000256" key="5">
    <source>
        <dbReference type="ARBA" id="ARBA00022454"/>
    </source>
</evidence>